<feature type="compositionally biased region" description="Polar residues" evidence="4">
    <location>
        <begin position="630"/>
        <end position="642"/>
    </location>
</feature>
<dbReference type="Pfam" id="PF02738">
    <property type="entry name" value="MoCoBD_1"/>
    <property type="match status" value="1"/>
</dbReference>
<dbReference type="InterPro" id="IPR036884">
    <property type="entry name" value="2Fe-2S-bd_dom_sf"/>
</dbReference>
<dbReference type="EMBL" id="CYKH01001348">
    <property type="protein sequence ID" value="CUG86634.1"/>
    <property type="molecule type" value="Genomic_DNA"/>
</dbReference>
<organism evidence="6 7">
    <name type="scientific">Bodo saltans</name>
    <name type="common">Flagellated protozoan</name>
    <dbReference type="NCBI Taxonomy" id="75058"/>
    <lineage>
        <taxon>Eukaryota</taxon>
        <taxon>Discoba</taxon>
        <taxon>Euglenozoa</taxon>
        <taxon>Kinetoplastea</taxon>
        <taxon>Metakinetoplastina</taxon>
        <taxon>Eubodonida</taxon>
        <taxon>Bodonidae</taxon>
        <taxon>Bodo</taxon>
    </lineage>
</organism>
<dbReference type="SUPFAM" id="SSF56003">
    <property type="entry name" value="Molybdenum cofactor-binding domain"/>
    <property type="match status" value="1"/>
</dbReference>
<feature type="compositionally biased region" description="Polar residues" evidence="4">
    <location>
        <begin position="1480"/>
        <end position="1494"/>
    </location>
</feature>
<dbReference type="Gene3D" id="3.10.20.30">
    <property type="match status" value="1"/>
</dbReference>
<dbReference type="PANTHER" id="PTHR11908">
    <property type="entry name" value="XANTHINE DEHYDROGENASE"/>
    <property type="match status" value="1"/>
</dbReference>
<dbReference type="SUPFAM" id="SSF47741">
    <property type="entry name" value="CO dehydrogenase ISP C-domain like"/>
    <property type="match status" value="1"/>
</dbReference>
<feature type="region of interest" description="Disordered" evidence="4">
    <location>
        <begin position="833"/>
        <end position="853"/>
    </location>
</feature>
<dbReference type="InterPro" id="IPR016208">
    <property type="entry name" value="Ald_Oxase/xanthine_DH-like"/>
</dbReference>
<dbReference type="PANTHER" id="PTHR11908:SF132">
    <property type="entry name" value="ALDEHYDE OXIDASE 1-RELATED"/>
    <property type="match status" value="1"/>
</dbReference>
<feature type="region of interest" description="Disordered" evidence="4">
    <location>
        <begin position="1470"/>
        <end position="1515"/>
    </location>
</feature>
<dbReference type="GO" id="GO:0071949">
    <property type="term" value="F:FAD binding"/>
    <property type="evidence" value="ECO:0007669"/>
    <property type="project" value="InterPro"/>
</dbReference>
<feature type="region of interest" description="Disordered" evidence="4">
    <location>
        <begin position="630"/>
        <end position="718"/>
    </location>
</feature>
<proteinExistence type="inferred from homology"/>
<evidence type="ECO:0000313" key="6">
    <source>
        <dbReference type="EMBL" id="CUG86634.1"/>
    </source>
</evidence>
<dbReference type="InterPro" id="IPR036856">
    <property type="entry name" value="Ald_Oxase/Xan_DH_a/b_sf"/>
</dbReference>
<dbReference type="OrthoDB" id="8300278at2759"/>
<dbReference type="Gene3D" id="3.90.1170.50">
    <property type="entry name" value="Aldehyde oxidase/xanthine dehydrogenase, a/b hammerhead"/>
    <property type="match status" value="1"/>
</dbReference>
<reference evidence="7" key="1">
    <citation type="submission" date="2015-09" db="EMBL/GenBank/DDBJ databases">
        <authorList>
            <consortium name="Pathogen Informatics"/>
        </authorList>
    </citation>
    <scope>NUCLEOTIDE SEQUENCE [LARGE SCALE GENOMIC DNA]</scope>
    <source>
        <strain evidence="7">Lake Konstanz</strain>
    </source>
</reference>
<dbReference type="SUPFAM" id="SSF56176">
    <property type="entry name" value="FAD-binding/transporter-associated domain-like"/>
    <property type="match status" value="1"/>
</dbReference>
<dbReference type="Gene3D" id="3.30.465.10">
    <property type="match status" value="1"/>
</dbReference>
<feature type="compositionally biased region" description="Low complexity" evidence="4">
    <location>
        <begin position="665"/>
        <end position="694"/>
    </location>
</feature>
<dbReference type="Pfam" id="PF01799">
    <property type="entry name" value="Fer2_2"/>
    <property type="match status" value="1"/>
</dbReference>
<dbReference type="VEuPathDB" id="TriTrypDB:BSAL_06790"/>
<keyword evidence="7" id="KW-1185">Reference proteome</keyword>
<dbReference type="InterPro" id="IPR016169">
    <property type="entry name" value="FAD-bd_PCMH_sub2"/>
</dbReference>
<evidence type="ECO:0000256" key="3">
    <source>
        <dbReference type="ARBA" id="ARBA00023002"/>
    </source>
</evidence>
<sequence length="1720" mass="182133">MTNRNCILFVNGQRTEILPGAIAHHTTAYEYLRETIGVRSLKRISSACGGGSNLGAVMMVTALNPATGVVDTHKALDALSTPIISLHGCAITTLEAISGAGGGGGGKLHPIQARLVAAGATMCGYCTPGVCMLLYTLLMSNMQPTIRDVDRALAGMWCRCSGFRAVNDVARSFAVDFEEALKAKLAKDQSDAVTRDEPIPPMESVENYPPLSSDQAEARVVITSMSRIAALRKEIPLYPHEHLKPPTVVQVPPLYLYYGLNETAFLLPSTVDEVIRSSKMVPDYTTVNGADEFHHQVLSRANTPEGPPMAVLTTARVKEMLEITLKMDGGTPQAPQATIFIGASATLSTISQRIPKLITPELSSKDPWTVAALLELRSAIDDLSATQLEENAFTLVGHLMARPCGDLVPFLHCLKASLVVLSSRGREEHSVVDITGASRSIAKLDVILGLKIPSQRNRFVGFAKATLAGPRSPSTSAVALACDVNRRDGDIVASDFCIACSGSSFYLTVLPEVASCLDKTNLSTETMKNLRNALDKLLMSLRNLVHGPSDGRVSYRITVTRSLIFRLICRLQASVGTTSLDNSAFRTDLNAPQVAISFGVQSWESSYGGICTSRHAANDEHQLELIEAEQPTSSLTSPNISSPVEGAAVQSKVLPPAGGGGKGGANNNNIKSAGNTTSSIKSKSGGASSSFPKSDMPLLSKGLNPLSPSQQPLIPPEPIPAGPIRRMVTPRFPVGDPSPNIRSVPHVTALCQFIPDTLLPRGCLHAAFIRSTIPKGTLKGVDATAALAIPGVVGYFDARDIPVRPVHFGGGGASSSAANFFASRKPLFGAVPSSASNANPSATPTTAAPSRDANGQLQAAPLVLPEETRDSKLSIFVEKDVEFVGQVIGVVIATNATLAKQAAKAVNVEYVRDHRVSYTLSIAESREAKAFFPSEYGNALPAPTTAATAAAAAATTMAASPISGAAGRTGNTFRKLFDNKDLTTHAGSFSIGAQFSMTSQSTSVLCTPGTDQKLNLQITTEKKKKSFSIGAQFSMTSQSTSVLCTPGTDQKLNLQITTENPSFVQSLVASTLLIPGCAVNVSTPPIGGPQAELNMSSALATAVALASYRLRQSVMFVSSLEEDAATRGLSPSATVDWRCAVDPVTSAIQGVDVQVFLNCGAAKGNSDDVLRSILSHISGGYHVPMLRARGVLCRTNFPPSCAHVGVAPAMGSLVMEHIMDAVSRHMKVPRWKLQESHLLPTNEPLPYGQVPQQIRLPTAWQDLIISANVGGRMQTVHKFNATHRFRKRGIAIVPLLVGCRLPVPDDKDRRSGTATVSLFPDGTVSVRHGVVDCGYGVDTKVAQVISRALCIPMELIRIETSSTSGSGMDVSACSATHIAADVACVAALNACEVLLQRLAGVVKKASQDPHNHVTPPQTLGEKVRLAQQMQVPTIATGVAVTGRKAGRYELSAEEASALRNRKDSDPLIAFEPATYDDDNNAPSPSNMSEMSADSPTWRRRHRKDTAAASPQEYPGVLCPEPTATEPHAYFVQGASCAEVELDVLTGTHRVVRADVLVDAGQSLNPLIDAVHIESQFVKGSGWLTAEEVICGDAAHPDVPEGTFLNATMQGNCAYAVPRLHDAVPQDFRVALFGGATSRNLTAGIHGARSVVEASLMSGSAVMFALREAVYAAREHSATEVRPLFLDMNAPLTAERLRMACTDEFSQGTFGGAECAVSGSY</sequence>
<evidence type="ECO:0000259" key="5">
    <source>
        <dbReference type="PROSITE" id="PS51387"/>
    </source>
</evidence>
<dbReference type="Pfam" id="PF20256">
    <property type="entry name" value="MoCoBD_2"/>
    <property type="match status" value="1"/>
</dbReference>
<dbReference type="InterPro" id="IPR008274">
    <property type="entry name" value="AldOxase/xan_DH_MoCoBD1"/>
</dbReference>
<feature type="compositionally biased region" description="Low complexity" evidence="4">
    <location>
        <begin position="833"/>
        <end position="850"/>
    </location>
</feature>
<dbReference type="Gene3D" id="1.10.150.120">
    <property type="entry name" value="[2Fe-2S]-binding domain"/>
    <property type="match status" value="1"/>
</dbReference>
<accession>A0A0S4J935</accession>
<dbReference type="Gene3D" id="3.30.365.10">
    <property type="entry name" value="Aldehyde oxidase/xanthine dehydrogenase, molybdopterin binding domain"/>
    <property type="match status" value="4"/>
</dbReference>
<dbReference type="GO" id="GO:0005506">
    <property type="term" value="F:iron ion binding"/>
    <property type="evidence" value="ECO:0007669"/>
    <property type="project" value="InterPro"/>
</dbReference>
<name>A0A0S4J935_BODSA</name>
<evidence type="ECO:0000256" key="4">
    <source>
        <dbReference type="SAM" id="MobiDB-lite"/>
    </source>
</evidence>
<dbReference type="SUPFAM" id="SSF54665">
    <property type="entry name" value="CO dehydrogenase molybdoprotein N-domain-like"/>
    <property type="match status" value="2"/>
</dbReference>
<keyword evidence="2" id="KW-0500">Molybdenum</keyword>
<protein>
    <submittedName>
        <fullName evidence="6">Xanthine dehydrogenase, putative</fullName>
    </submittedName>
</protein>
<feature type="domain" description="FAD-binding PCMH-type" evidence="5">
    <location>
        <begin position="258"/>
        <end position="457"/>
    </location>
</feature>
<comment type="similarity">
    <text evidence="1">Belongs to the xanthine dehydrogenase family.</text>
</comment>
<dbReference type="InterPro" id="IPR000674">
    <property type="entry name" value="Ald_Oxase/Xan_DH_a/b"/>
</dbReference>
<dbReference type="InterPro" id="IPR037165">
    <property type="entry name" value="AldOxase/xan_DH_Mopterin-bd_sf"/>
</dbReference>
<dbReference type="InterPro" id="IPR036318">
    <property type="entry name" value="FAD-bd_PCMH-like_sf"/>
</dbReference>
<evidence type="ECO:0000313" key="7">
    <source>
        <dbReference type="Proteomes" id="UP000051952"/>
    </source>
</evidence>
<dbReference type="InterPro" id="IPR012675">
    <property type="entry name" value="Beta-grasp_dom_sf"/>
</dbReference>
<dbReference type="InterPro" id="IPR002888">
    <property type="entry name" value="2Fe-2S-bd"/>
</dbReference>
<gene>
    <name evidence="6" type="ORF">BSAL_06790</name>
</gene>
<dbReference type="InterPro" id="IPR046867">
    <property type="entry name" value="AldOxase/xan_DH_MoCoBD2"/>
</dbReference>
<dbReference type="Proteomes" id="UP000051952">
    <property type="component" value="Unassembled WGS sequence"/>
</dbReference>
<evidence type="ECO:0000256" key="1">
    <source>
        <dbReference type="ARBA" id="ARBA00006849"/>
    </source>
</evidence>
<evidence type="ECO:0000256" key="2">
    <source>
        <dbReference type="ARBA" id="ARBA00022505"/>
    </source>
</evidence>
<dbReference type="InterPro" id="IPR016166">
    <property type="entry name" value="FAD-bd_PCMH"/>
</dbReference>
<dbReference type="PROSITE" id="PS51387">
    <property type="entry name" value="FAD_PCMH"/>
    <property type="match status" value="1"/>
</dbReference>
<dbReference type="SMART" id="SM01008">
    <property type="entry name" value="Ald_Xan_dh_C"/>
    <property type="match status" value="1"/>
</dbReference>
<dbReference type="GO" id="GO:0016491">
    <property type="term" value="F:oxidoreductase activity"/>
    <property type="evidence" value="ECO:0007669"/>
    <property type="project" value="UniProtKB-KW"/>
</dbReference>
<dbReference type="Pfam" id="PF01315">
    <property type="entry name" value="Ald_Xan_dh_C"/>
    <property type="match status" value="2"/>
</dbReference>
<keyword evidence="3" id="KW-0560">Oxidoreductase</keyword>